<name>A0A1F6NKR2_9BACT</name>
<keyword evidence="1" id="KW-0472">Membrane</keyword>
<gene>
    <name evidence="2" type="ORF">A2261_04290</name>
</gene>
<evidence type="ECO:0000313" key="3">
    <source>
        <dbReference type="Proteomes" id="UP000177803"/>
    </source>
</evidence>
<keyword evidence="1" id="KW-1133">Transmembrane helix</keyword>
<sequence>MPKKSAKKITTEGAEEKKIIQENPKPNIKEIVNARYAHTGNTGKWVWLMVIIFMAIILAMWIWITKMQLANLSWHTTQEQLTAQLNKNWDKNFEKLRDQEIGVKKLGAAWGQIIASLSSSTVSSTVIATTTTSTPAITDTTSTIISTSTTSTLN</sequence>
<protein>
    <submittedName>
        <fullName evidence="2">Uncharacterized protein</fullName>
    </submittedName>
</protein>
<keyword evidence="1" id="KW-0812">Transmembrane</keyword>
<dbReference type="EMBL" id="MFQR01000014">
    <property type="protein sequence ID" value="OGH84567.1"/>
    <property type="molecule type" value="Genomic_DNA"/>
</dbReference>
<dbReference type="Proteomes" id="UP000177803">
    <property type="component" value="Unassembled WGS sequence"/>
</dbReference>
<accession>A0A1F6NKR2</accession>
<dbReference type="AlphaFoldDB" id="A0A1F6NKR2"/>
<organism evidence="2 3">
    <name type="scientific">Candidatus Magasanikbacteria bacterium RIFOXYA2_FULL_44_8</name>
    <dbReference type="NCBI Taxonomy" id="1798696"/>
    <lineage>
        <taxon>Bacteria</taxon>
        <taxon>Candidatus Magasanikiibacteriota</taxon>
    </lineage>
</organism>
<reference evidence="2 3" key="1">
    <citation type="journal article" date="2016" name="Nat. Commun.">
        <title>Thousands of microbial genomes shed light on interconnected biogeochemical processes in an aquifer system.</title>
        <authorList>
            <person name="Anantharaman K."/>
            <person name="Brown C.T."/>
            <person name="Hug L.A."/>
            <person name="Sharon I."/>
            <person name="Castelle C.J."/>
            <person name="Probst A.J."/>
            <person name="Thomas B.C."/>
            <person name="Singh A."/>
            <person name="Wilkins M.J."/>
            <person name="Karaoz U."/>
            <person name="Brodie E.L."/>
            <person name="Williams K.H."/>
            <person name="Hubbard S.S."/>
            <person name="Banfield J.F."/>
        </authorList>
    </citation>
    <scope>NUCLEOTIDE SEQUENCE [LARGE SCALE GENOMIC DNA]</scope>
</reference>
<comment type="caution">
    <text evidence="2">The sequence shown here is derived from an EMBL/GenBank/DDBJ whole genome shotgun (WGS) entry which is preliminary data.</text>
</comment>
<proteinExistence type="predicted"/>
<evidence type="ECO:0000256" key="1">
    <source>
        <dbReference type="SAM" id="Phobius"/>
    </source>
</evidence>
<evidence type="ECO:0000313" key="2">
    <source>
        <dbReference type="EMBL" id="OGH84567.1"/>
    </source>
</evidence>
<feature type="transmembrane region" description="Helical" evidence="1">
    <location>
        <begin position="45"/>
        <end position="64"/>
    </location>
</feature>